<dbReference type="GO" id="GO:0009002">
    <property type="term" value="F:serine-type D-Ala-D-Ala carboxypeptidase activity"/>
    <property type="evidence" value="ECO:0007669"/>
    <property type="project" value="UniProtKB-EC"/>
</dbReference>
<feature type="domain" description="Deoxyribonuclease NucA/NucB" evidence="2">
    <location>
        <begin position="574"/>
        <end position="683"/>
    </location>
</feature>
<dbReference type="RefSeq" id="WP_052087137.1">
    <property type="nucleotide sequence ID" value="NZ_AP017900.1"/>
</dbReference>
<feature type="region of interest" description="Disordered" evidence="1">
    <location>
        <begin position="1"/>
        <end position="51"/>
    </location>
</feature>
<keyword evidence="3" id="KW-0121">Carboxypeptidase</keyword>
<dbReference type="Pfam" id="PF14040">
    <property type="entry name" value="DNase_NucA_NucB"/>
    <property type="match status" value="1"/>
</dbReference>
<sequence length="695" mass="74988">MRSDCEEIPGGFSKDDADKAETMEAELHSNGGHRPGGSSPRGGRSVPIAPARQPAADAADCSVYWPAPYYVCGAIRDKYDSLGGPNSFLLWPTSDELVNPDGVGRRSTFQNGPIYWHPDAGAHPVVNHFFAAWQRNGWEGGVLGYPTSDEIVNPDNVGRRQYFQGGTVYWKLNEAYYVAGAVRDKWGETGWEGGYLGYPTSDETGTPDGLGRFNRFEHGVIYWTGAYGAHPVSGGLLTKWEQSGFEHGPYGYPIGDQYQSGSSWYQEFQFGTMGFPADPAAGVDPVDPEADPRVDGGRPNTLQEFATDAAAGSVPGAVATDSSGSGVDRTPCTGNSSCIEPASQSVEDYPVVEGPDTGGTTTPSWCGEKPHDGRWYSLRKNTCMAYDSQFTVFDKQTGQPLGTLGFTVRTGILSSHRTGDMYQEFRISFGDFTGQNVGSPTLKYTLNYVGFGSDQYSVDGAPSGTPVRPKTSLSFLVKWKEHDMADNSIAARTMLIDYYFGNNAPNYTESTSDTLRANMMRCDTTLKNTQGNWHQGCVVANYTPIFAIGAEVAEQTGHVQAATGSGLPGTAGRPLHRQSDPNTFDINRQTACPRRASVADARRVDGRSCDEYPFASSTEGAASSGGSGRTFNPQCHVPDLGASTDTVGYSVCMINDDHNITSGRMLGNFYTQMRVINQDPYTIDARNGTLPATVP</sequence>
<dbReference type="Proteomes" id="UP000180166">
    <property type="component" value="Chromosome"/>
</dbReference>
<feature type="compositionally biased region" description="Basic and acidic residues" evidence="1">
    <location>
        <begin position="13"/>
        <end position="27"/>
    </location>
</feature>
<name>A0ABC8AVQ5_9NOCA</name>
<evidence type="ECO:0000313" key="3">
    <source>
        <dbReference type="EMBL" id="APA98520.1"/>
    </source>
</evidence>
<organism evidence="3 4">
    <name type="scientific">Nocardia seriolae</name>
    <dbReference type="NCBI Taxonomy" id="37332"/>
    <lineage>
        <taxon>Bacteria</taxon>
        <taxon>Bacillati</taxon>
        <taxon>Actinomycetota</taxon>
        <taxon>Actinomycetes</taxon>
        <taxon>Mycobacteriales</taxon>
        <taxon>Nocardiaceae</taxon>
        <taxon>Nocardia</taxon>
    </lineage>
</organism>
<evidence type="ECO:0000313" key="4">
    <source>
        <dbReference type="Proteomes" id="UP000180166"/>
    </source>
</evidence>
<dbReference type="EMBL" id="CP017839">
    <property type="protein sequence ID" value="APA98520.1"/>
    <property type="molecule type" value="Genomic_DNA"/>
</dbReference>
<keyword evidence="3" id="KW-0378">Hydrolase</keyword>
<gene>
    <name evidence="3" type="ORF">NS506_04472</name>
</gene>
<dbReference type="InterPro" id="IPR013207">
    <property type="entry name" value="LGFP"/>
</dbReference>
<dbReference type="InterPro" id="IPR029476">
    <property type="entry name" value="DNase_NucA_NucB"/>
</dbReference>
<feature type="compositionally biased region" description="Polar residues" evidence="1">
    <location>
        <begin position="332"/>
        <end position="344"/>
    </location>
</feature>
<protein>
    <submittedName>
        <fullName evidence="3">Serine-type D-Ala-D-Ala carboxypeptidase</fullName>
        <ecNumber evidence="3">3.4.16.4</ecNumber>
    </submittedName>
</protein>
<proteinExistence type="predicted"/>
<dbReference type="Pfam" id="PF08310">
    <property type="entry name" value="LGFP"/>
    <property type="match status" value="3"/>
</dbReference>
<reference evidence="3 4" key="1">
    <citation type="submission" date="2016-10" db="EMBL/GenBank/DDBJ databases">
        <title>Genome sequence of Nocardia seriolae strain EM150506, isolated from Anguila japonica.</title>
        <authorList>
            <person name="Han H.-J."/>
        </authorList>
    </citation>
    <scope>NUCLEOTIDE SEQUENCE [LARGE SCALE GENOMIC DNA]</scope>
    <source>
        <strain evidence="3 4">EM150506</strain>
    </source>
</reference>
<evidence type="ECO:0000256" key="1">
    <source>
        <dbReference type="SAM" id="MobiDB-lite"/>
    </source>
</evidence>
<evidence type="ECO:0000259" key="2">
    <source>
        <dbReference type="Pfam" id="PF14040"/>
    </source>
</evidence>
<dbReference type="EC" id="3.4.16.4" evidence="3"/>
<feature type="region of interest" description="Disordered" evidence="1">
    <location>
        <begin position="313"/>
        <end position="344"/>
    </location>
</feature>
<feature type="compositionally biased region" description="Low complexity" evidence="1">
    <location>
        <begin position="36"/>
        <end position="51"/>
    </location>
</feature>
<accession>A0ABC8AVQ5</accession>
<keyword evidence="3" id="KW-0645">Protease</keyword>
<dbReference type="KEGG" id="nsr:NS506_04472"/>
<dbReference type="AlphaFoldDB" id="A0ABC8AVQ5"/>